<feature type="region of interest" description="Disordered" evidence="1">
    <location>
        <begin position="1"/>
        <end position="98"/>
    </location>
</feature>
<name>A0AAT9HFZ5_9ACTN</name>
<feature type="compositionally biased region" description="Low complexity" evidence="1">
    <location>
        <begin position="12"/>
        <end position="28"/>
    </location>
</feature>
<protein>
    <submittedName>
        <fullName evidence="2">Uncharacterized protein</fullName>
    </submittedName>
</protein>
<accession>A0AAT9HFZ5</accession>
<feature type="compositionally biased region" description="Basic residues" evidence="1">
    <location>
        <begin position="1"/>
        <end position="10"/>
    </location>
</feature>
<organism evidence="2">
    <name type="scientific">Streptomyces haneummycinicus</name>
    <dbReference type="NCBI Taxonomy" id="3074435"/>
    <lineage>
        <taxon>Bacteria</taxon>
        <taxon>Bacillati</taxon>
        <taxon>Actinomycetota</taxon>
        <taxon>Actinomycetes</taxon>
        <taxon>Kitasatosporales</taxon>
        <taxon>Streptomycetaceae</taxon>
        <taxon>Streptomyces</taxon>
    </lineage>
</organism>
<evidence type="ECO:0000256" key="1">
    <source>
        <dbReference type="SAM" id="MobiDB-lite"/>
    </source>
</evidence>
<feature type="compositionally biased region" description="Basic and acidic residues" evidence="1">
    <location>
        <begin position="51"/>
        <end position="69"/>
    </location>
</feature>
<reference evidence="2" key="1">
    <citation type="submission" date="2024-06" db="EMBL/GenBank/DDBJ databases">
        <authorList>
            <consortium name="consrtm"/>
            <person name="Uemura M."/>
            <person name="Terahara T."/>
        </authorList>
    </citation>
    <scope>NUCLEOTIDE SEQUENCE</scope>
    <source>
        <strain evidence="2">KM77-8</strain>
    </source>
</reference>
<reference evidence="2" key="2">
    <citation type="submission" date="2024-07" db="EMBL/GenBank/DDBJ databases">
        <title>Streptomyces haneummycinica sp. nov., a new antibiotic-producing actinobacterium isolated from marine sediment.</title>
        <authorList>
            <person name="Uemura M."/>
            <person name="Hamada M."/>
            <person name="Hirano S."/>
            <person name="Kobayashi K."/>
            <person name="Ohshiro T."/>
            <person name="Kobayashi T."/>
            <person name="Terahara T."/>
        </authorList>
    </citation>
    <scope>NUCLEOTIDE SEQUENCE</scope>
    <source>
        <strain evidence="2">KM77-8</strain>
    </source>
</reference>
<feature type="compositionally biased region" description="Low complexity" evidence="1">
    <location>
        <begin position="80"/>
        <end position="92"/>
    </location>
</feature>
<sequence>MALRRPRHVRGAADPGGSPAGAEEAPGTPIDPAQLSFADRDTRWIAGRHAGAREVPHDSRTGRWPDGRPESVVPESLDRAGNVPPVVPAAGPSLRYPPDQGRRFGFPAGHLTDRPGTPAAGNGRAATAHWYTVAGPARPSDGAREADGLWLELSPGRLVEVPGGLMHTLHSGSPESLEGLCWELFRPGDTVRVSAHHRGLTEPTCVVLRDWRPGLRGALGDVPAVLTVLGSDPESGALRLGGAGRELQYPVTRAAAERHAEGHTVRLTPDNRLVPWSGAPERGDAVLLGCDEAGVLFAHGVPAGPVLLAGDGWADDDWIRGELAGARNGPAPCWP</sequence>
<dbReference type="EMBL" id="AP035768">
    <property type="protein sequence ID" value="BFO16240.1"/>
    <property type="molecule type" value="Genomic_DNA"/>
</dbReference>
<gene>
    <name evidence="2" type="ORF">SHKM778_26280</name>
</gene>
<evidence type="ECO:0000313" key="2">
    <source>
        <dbReference type="EMBL" id="BFO16240.1"/>
    </source>
</evidence>
<dbReference type="AlphaFoldDB" id="A0AAT9HFZ5"/>
<proteinExistence type="predicted"/>